<dbReference type="GO" id="GO:0005886">
    <property type="term" value="C:plasma membrane"/>
    <property type="evidence" value="ECO:0007669"/>
    <property type="project" value="TreeGrafter"/>
</dbReference>
<dbReference type="OMA" id="YLKVITW"/>
<dbReference type="Pfam" id="PF04547">
    <property type="entry name" value="Anoctamin"/>
    <property type="match status" value="1"/>
</dbReference>
<keyword evidence="3" id="KW-0812">Transmembrane</keyword>
<feature type="transmembrane region" description="Helical" evidence="3">
    <location>
        <begin position="114"/>
        <end position="136"/>
    </location>
</feature>
<dbReference type="STRING" id="431595.K3WQ59"/>
<reference evidence="6" key="2">
    <citation type="submission" date="2010-04" db="EMBL/GenBank/DDBJ databases">
        <authorList>
            <person name="Buell R."/>
            <person name="Hamilton J."/>
            <person name="Hostetler J."/>
        </authorList>
    </citation>
    <scope>NUCLEOTIDE SEQUENCE [LARGE SCALE GENOMIC DNA]</scope>
    <source>
        <strain evidence="6">DAOM:BR144</strain>
    </source>
</reference>
<keyword evidence="1" id="KW-0175">Coiled coil</keyword>
<keyword evidence="3" id="KW-1133">Transmembrane helix</keyword>
<keyword evidence="3" id="KW-0472">Membrane</keyword>
<dbReference type="VEuPathDB" id="FungiDB:PYU1_G007086"/>
<dbReference type="InterPro" id="IPR045122">
    <property type="entry name" value="Csc1-like"/>
</dbReference>
<feature type="transmembrane region" description="Helical" evidence="3">
    <location>
        <begin position="750"/>
        <end position="774"/>
    </location>
</feature>
<accession>K3WQ59</accession>
<dbReference type="AlphaFoldDB" id="K3WQ59"/>
<name>K3WQ59_GLOUD</name>
<evidence type="ECO:0000256" key="1">
    <source>
        <dbReference type="SAM" id="Coils"/>
    </source>
</evidence>
<feature type="transmembrane region" description="Helical" evidence="3">
    <location>
        <begin position="844"/>
        <end position="869"/>
    </location>
</feature>
<evidence type="ECO:0000259" key="4">
    <source>
        <dbReference type="Pfam" id="PF04547"/>
    </source>
</evidence>
<evidence type="ECO:0000256" key="3">
    <source>
        <dbReference type="SAM" id="Phobius"/>
    </source>
</evidence>
<dbReference type="EnsemblProtists" id="PYU1_T007101">
    <property type="protein sequence ID" value="PYU1_T007101"/>
    <property type="gene ID" value="PYU1_G007086"/>
</dbReference>
<dbReference type="EMBL" id="GL376560">
    <property type="status" value="NOT_ANNOTATED_CDS"/>
    <property type="molecule type" value="Genomic_DNA"/>
</dbReference>
<dbReference type="PANTHER" id="PTHR13018">
    <property type="entry name" value="PROBABLE MEMBRANE PROTEIN DUF221-RELATED"/>
    <property type="match status" value="1"/>
</dbReference>
<evidence type="ECO:0000313" key="5">
    <source>
        <dbReference type="EnsemblProtists" id="PYU1_T007101"/>
    </source>
</evidence>
<dbReference type="HOGENOM" id="CLU_007569_0_0_1"/>
<feature type="transmembrane region" description="Helical" evidence="3">
    <location>
        <begin position="963"/>
        <end position="986"/>
    </location>
</feature>
<reference evidence="5" key="3">
    <citation type="submission" date="2015-02" db="UniProtKB">
        <authorList>
            <consortium name="EnsemblProtists"/>
        </authorList>
    </citation>
    <scope>IDENTIFICATION</scope>
    <source>
        <strain evidence="5">DAOM BR144</strain>
    </source>
</reference>
<keyword evidence="6" id="KW-1185">Reference proteome</keyword>
<feature type="region of interest" description="Disordered" evidence="2">
    <location>
        <begin position="1"/>
        <end position="29"/>
    </location>
</feature>
<evidence type="ECO:0000313" key="6">
    <source>
        <dbReference type="Proteomes" id="UP000019132"/>
    </source>
</evidence>
<feature type="transmembrane region" description="Helical" evidence="3">
    <location>
        <begin position="1035"/>
        <end position="1055"/>
    </location>
</feature>
<feature type="domain" description="Anoctamin transmembrane" evidence="4">
    <location>
        <begin position="627"/>
        <end position="1054"/>
    </location>
</feature>
<feature type="transmembrane region" description="Helical" evidence="3">
    <location>
        <begin position="918"/>
        <end position="943"/>
    </location>
</feature>
<feature type="coiled-coil region" evidence="1">
    <location>
        <begin position="535"/>
        <end position="562"/>
    </location>
</feature>
<proteinExistence type="predicted"/>
<feature type="transmembrane region" description="Helical" evidence="3">
    <location>
        <begin position="397"/>
        <end position="419"/>
    </location>
</feature>
<dbReference type="InParanoid" id="K3WQ59"/>
<feature type="transmembrane region" description="Helical" evidence="3">
    <location>
        <begin position="641"/>
        <end position="661"/>
    </location>
</feature>
<dbReference type="Proteomes" id="UP000019132">
    <property type="component" value="Unassembled WGS sequence"/>
</dbReference>
<dbReference type="InterPro" id="IPR049452">
    <property type="entry name" value="Anoctamin_TM"/>
</dbReference>
<evidence type="ECO:0000256" key="2">
    <source>
        <dbReference type="SAM" id="MobiDB-lite"/>
    </source>
</evidence>
<reference evidence="6" key="1">
    <citation type="journal article" date="2010" name="Genome Biol.">
        <title>Genome sequence of the necrotrophic plant pathogen Pythium ultimum reveals original pathogenicity mechanisms and effector repertoire.</title>
        <authorList>
            <person name="Levesque C.A."/>
            <person name="Brouwer H."/>
            <person name="Cano L."/>
            <person name="Hamilton J.P."/>
            <person name="Holt C."/>
            <person name="Huitema E."/>
            <person name="Raffaele S."/>
            <person name="Robideau G.P."/>
            <person name="Thines M."/>
            <person name="Win J."/>
            <person name="Zerillo M.M."/>
            <person name="Beakes G.W."/>
            <person name="Boore J.L."/>
            <person name="Busam D."/>
            <person name="Dumas B."/>
            <person name="Ferriera S."/>
            <person name="Fuerstenberg S.I."/>
            <person name="Gachon C.M."/>
            <person name="Gaulin E."/>
            <person name="Govers F."/>
            <person name="Grenville-Briggs L."/>
            <person name="Horner N."/>
            <person name="Hostetler J."/>
            <person name="Jiang R.H."/>
            <person name="Johnson J."/>
            <person name="Krajaejun T."/>
            <person name="Lin H."/>
            <person name="Meijer H.J."/>
            <person name="Moore B."/>
            <person name="Morris P."/>
            <person name="Phuntmart V."/>
            <person name="Puiu D."/>
            <person name="Shetty J."/>
            <person name="Stajich J.E."/>
            <person name="Tripathy S."/>
            <person name="Wawra S."/>
            <person name="van West P."/>
            <person name="Whitty B.R."/>
            <person name="Coutinho P.M."/>
            <person name="Henrissat B."/>
            <person name="Martin F."/>
            <person name="Thomas P.D."/>
            <person name="Tyler B.M."/>
            <person name="De Vries R.P."/>
            <person name="Kamoun S."/>
            <person name="Yandell M."/>
            <person name="Tisserat N."/>
            <person name="Buell C.R."/>
        </authorList>
    </citation>
    <scope>NUCLEOTIDE SEQUENCE</scope>
    <source>
        <strain evidence="6">DAOM:BR144</strain>
    </source>
</reference>
<organism evidence="5 6">
    <name type="scientific">Globisporangium ultimum (strain ATCC 200006 / CBS 805.95 / DAOM BR144)</name>
    <name type="common">Pythium ultimum</name>
    <dbReference type="NCBI Taxonomy" id="431595"/>
    <lineage>
        <taxon>Eukaryota</taxon>
        <taxon>Sar</taxon>
        <taxon>Stramenopiles</taxon>
        <taxon>Oomycota</taxon>
        <taxon>Peronosporomycetes</taxon>
        <taxon>Pythiales</taxon>
        <taxon>Pythiaceae</taxon>
        <taxon>Globisporangium</taxon>
    </lineage>
</organism>
<dbReference type="PANTHER" id="PTHR13018:SF83">
    <property type="entry name" value="RRM DOMAIN-CONTAINING PROTEIN"/>
    <property type="match status" value="1"/>
</dbReference>
<protein>
    <recommendedName>
        <fullName evidence="4">Anoctamin transmembrane domain-containing protein</fullName>
    </recommendedName>
</protein>
<sequence length="1215" mass="136446">MPPAASSLSDKVIVAPPPAPLSPRLDPQLGGYPPDCGSKELKYLSYAKVLHDRGETHPMRYSMTEFDARGNAKPETYLLSTDFGAHSFHRLPTDSSVLSPYGVGMTLYFKYLKVMTWLFFLLVVLSAPALVIFIVGGTGSLAEFQMLAKQNFPMILGMTSIGHLRESSSFCDQVAVGGTLSLTCPAGEIGFVKAVYSTQQSQGSCSCPEINKVAAGSGKCRGQAVRSCSAVENCTTTCPSDGYGCFLGVHPVSKWACCATSLDKDTARPNLDGMKIRSTRKCGSRTIQAIVDGLCLGKKSCAMEVQEDRVYEWKVDEQYATSCPENSKSSSTTSNDTSTTPGTICHAGINDDSDYSRCPSSDRSLIVYARCFTTRIDLSNEWSLKIVGWDSISRQGFLGLAVGCDIACSVFFFLIVVWMKRKEQENVERITKDQIKALDYTVQLVHLPRHKHVGKLREEIRAHLETLLTNSPRYAVDLDRVRIADIQFGMNTSGHLKLLRNRGAVVRRLDVALQRYEKVRMLRSRLTPRVFELRSKRHKKKIQRLETKLMRHNARLDRWNAKHAQRASAQAVTAFITFEEEEGFNRCLQEYPDLGVLYRLFQPSRKRLHGERLRFRPAPDPSDIVWENLHHPFWERMLRQAIVGLITLAVLFVSFVLIFLAKLQKTKLEREFGRPTSCPAEVTKEAVVQDELEKQTGLVPYKALVECFCKSMLAVDSFQAMTQEAFFNPVTNRDEFYCKTWATSFIKTQLLSMLSVVMVVLVNVLLARILNVLVAMEKHHTESSQVVSRITKVFIAQFCNAALLMVVINANLSYFVDDQSIALSSFAILNGKYSDFTPAWYNDVGIALMLTMIINTFSPHMYVVVHYIAMEAKRFYDRGFSFDYSITRQDTQRDLDALYRGPKFDLAARYAQTLTSIFITYLFSAGMPLLHLVGFFAMLMTYWADKFTFLRIARSPPLYDRKVAIAAGSLLPYAVLLHSVVAMWMFSNAMIFQSPDDIASELASSSTVSSIGDGIPEFETVARGDIWPRLTRAQVVVLFAFFIVFCLVVALRILLFEYCPSMLQSVCPVLTRLMQKSKVAKGIPNYFDAIPTPILREKVNDPRVKPALRDKFQAALVKREPLGSSNSPKRRARRLVSAAEQYSAAHWIVGCPSYAISDNKEYVHELAIDSHLSEGISVEEIFCKDLEEQNGSAGSKGGERRDHSETNLRLELNAF</sequence>
<dbReference type="GO" id="GO:0005227">
    <property type="term" value="F:calcium-activated cation channel activity"/>
    <property type="evidence" value="ECO:0007669"/>
    <property type="project" value="InterPro"/>
</dbReference>
<dbReference type="eggNOG" id="ENOG502QW1B">
    <property type="taxonomic scope" value="Eukaryota"/>
</dbReference>
<feature type="transmembrane region" description="Helical" evidence="3">
    <location>
        <begin position="794"/>
        <end position="816"/>
    </location>
</feature>